<dbReference type="PRINTS" id="PR00111">
    <property type="entry name" value="ABHYDROLASE"/>
</dbReference>
<keyword evidence="2" id="KW-0378">Hydrolase</keyword>
<name>A0A401XJ83_9FLAO</name>
<dbReference type="PANTHER" id="PTHR43798">
    <property type="entry name" value="MONOACYLGLYCEROL LIPASE"/>
    <property type="match status" value="1"/>
</dbReference>
<evidence type="ECO:0000259" key="1">
    <source>
        <dbReference type="Pfam" id="PF00561"/>
    </source>
</evidence>
<dbReference type="EMBL" id="BHZE01000003">
    <property type="protein sequence ID" value="GCD77048.1"/>
    <property type="molecule type" value="Genomic_DNA"/>
</dbReference>
<feature type="domain" description="AB hydrolase-1" evidence="1">
    <location>
        <begin position="25"/>
        <end position="126"/>
    </location>
</feature>
<dbReference type="RefSeq" id="WP_124397101.1">
    <property type="nucleotide sequence ID" value="NZ_BHZE01000003.1"/>
</dbReference>
<comment type="caution">
    <text evidence="2">The sequence shown here is derived from an EMBL/GenBank/DDBJ whole genome shotgun (WGS) entry which is preliminary data.</text>
</comment>
<dbReference type="Proteomes" id="UP000286715">
    <property type="component" value="Unassembled WGS sequence"/>
</dbReference>
<dbReference type="InterPro" id="IPR029058">
    <property type="entry name" value="AB_hydrolase_fold"/>
</dbReference>
<organism evidence="2 3">
    <name type="scientific">Thermaurantimonas aggregans</name>
    <dbReference type="NCBI Taxonomy" id="2173829"/>
    <lineage>
        <taxon>Bacteria</taxon>
        <taxon>Pseudomonadati</taxon>
        <taxon>Bacteroidota</taxon>
        <taxon>Flavobacteriia</taxon>
        <taxon>Flavobacteriales</taxon>
        <taxon>Schleiferiaceae</taxon>
        <taxon>Thermaurantimonas</taxon>
    </lineage>
</organism>
<proteinExistence type="predicted"/>
<sequence length="264" mass="30167">MNQFYTYYKDIKIAYYTFGNPKGKAVVWLHGFLEDSRMWTYLLDQLPQSFRHIFIDLPGFGRSQCIAYVHTMDEMADVVMAVLRELKVRKAAFIGHSMGGYVSLAFGEKYSESVRALCLFHSTAAADSPEKIENRNRGIELAKKNPQLFARTTFQGLFADWAHDLYKNEIEEQTQIAVSTPLQGIVAALEGMKIRPDRTVLLHFAPYQIFHIVGSEDPVFKGHSLDDQLTAPKVKAFVLKAGHMSHIENRKDLLPVLREYFKSL</sequence>
<reference evidence="2 3" key="1">
    <citation type="submission" date="2018-11" db="EMBL/GenBank/DDBJ databases">
        <title>Schleiferia aggregans sp. nov., a moderately thermophilic heterotrophic bacterium isolated from microbial mats at a terrestrial hot spring.</title>
        <authorList>
            <person name="Iino T."/>
            <person name="Ohkuma M."/>
            <person name="Haruta S."/>
        </authorList>
    </citation>
    <scope>NUCLEOTIDE SEQUENCE [LARGE SCALE GENOMIC DNA]</scope>
    <source>
        <strain evidence="2 3">LA</strain>
    </source>
</reference>
<dbReference type="GO" id="GO:0016787">
    <property type="term" value="F:hydrolase activity"/>
    <property type="evidence" value="ECO:0007669"/>
    <property type="project" value="UniProtKB-KW"/>
</dbReference>
<evidence type="ECO:0000313" key="3">
    <source>
        <dbReference type="Proteomes" id="UP000286715"/>
    </source>
</evidence>
<dbReference type="Pfam" id="PF00561">
    <property type="entry name" value="Abhydrolase_1"/>
    <property type="match status" value="1"/>
</dbReference>
<gene>
    <name evidence="2" type="ORF">JCM31826_05300</name>
</gene>
<dbReference type="Gene3D" id="3.40.50.1820">
    <property type="entry name" value="alpha/beta hydrolase"/>
    <property type="match status" value="1"/>
</dbReference>
<dbReference type="OrthoDB" id="252464at2"/>
<dbReference type="InterPro" id="IPR050266">
    <property type="entry name" value="AB_hydrolase_sf"/>
</dbReference>
<dbReference type="AlphaFoldDB" id="A0A401XJ83"/>
<protein>
    <submittedName>
        <fullName evidence="2">Alpha/beta hydrolase</fullName>
    </submittedName>
</protein>
<dbReference type="SUPFAM" id="SSF53474">
    <property type="entry name" value="alpha/beta-Hydrolases"/>
    <property type="match status" value="1"/>
</dbReference>
<keyword evidence="3" id="KW-1185">Reference proteome</keyword>
<dbReference type="InterPro" id="IPR000073">
    <property type="entry name" value="AB_hydrolase_1"/>
</dbReference>
<accession>A0A401XJ83</accession>
<evidence type="ECO:0000313" key="2">
    <source>
        <dbReference type="EMBL" id="GCD77048.1"/>
    </source>
</evidence>